<reference evidence="1 2" key="1">
    <citation type="submission" date="2021-06" db="EMBL/GenBank/DDBJ databases">
        <authorList>
            <person name="Kallberg Y."/>
            <person name="Tangrot J."/>
            <person name="Rosling A."/>
        </authorList>
    </citation>
    <scope>NUCLEOTIDE SEQUENCE [LARGE SCALE GENOMIC DNA]</scope>
    <source>
        <strain evidence="1 2">120-4 pot B 10/14</strain>
    </source>
</reference>
<feature type="non-terminal residue" evidence="1">
    <location>
        <position position="1"/>
    </location>
</feature>
<sequence length="174" mass="19515">ELQVGRIVKKGKKRVWTEHWTYDEESFNNTGVCELKFCRVCASTEEKEEGKCIKKVKISNIVSALPGIKKLDSKWLLKIDPSSIGKNRIVESEGLYKGEGIATGCVVEPNYDLELLSAQELEQEVFQAISTQLIDNQEKERKDIVLYTDGSLALSNSMNPNGAVMGLGWVQFDE</sequence>
<organism evidence="1 2">
    <name type="scientific">Gigaspora margarita</name>
    <dbReference type="NCBI Taxonomy" id="4874"/>
    <lineage>
        <taxon>Eukaryota</taxon>
        <taxon>Fungi</taxon>
        <taxon>Fungi incertae sedis</taxon>
        <taxon>Mucoromycota</taxon>
        <taxon>Glomeromycotina</taxon>
        <taxon>Glomeromycetes</taxon>
        <taxon>Diversisporales</taxon>
        <taxon>Gigasporaceae</taxon>
        <taxon>Gigaspora</taxon>
    </lineage>
</organism>
<evidence type="ECO:0000313" key="2">
    <source>
        <dbReference type="Proteomes" id="UP000789901"/>
    </source>
</evidence>
<keyword evidence="2" id="KW-1185">Reference proteome</keyword>
<comment type="caution">
    <text evidence="1">The sequence shown here is derived from an EMBL/GenBank/DDBJ whole genome shotgun (WGS) entry which is preliminary data.</text>
</comment>
<dbReference type="EMBL" id="CAJVQB010139567">
    <property type="protein sequence ID" value="CAG8854539.1"/>
    <property type="molecule type" value="Genomic_DNA"/>
</dbReference>
<feature type="non-terminal residue" evidence="1">
    <location>
        <position position="174"/>
    </location>
</feature>
<protein>
    <submittedName>
        <fullName evidence="1">27212_t:CDS:1</fullName>
    </submittedName>
</protein>
<dbReference type="Proteomes" id="UP000789901">
    <property type="component" value="Unassembled WGS sequence"/>
</dbReference>
<name>A0ABN7XH35_GIGMA</name>
<evidence type="ECO:0000313" key="1">
    <source>
        <dbReference type="EMBL" id="CAG8854539.1"/>
    </source>
</evidence>
<proteinExistence type="predicted"/>
<gene>
    <name evidence="1" type="ORF">GMARGA_LOCUS43360</name>
</gene>
<accession>A0ABN7XH35</accession>